<dbReference type="SUPFAM" id="SSF75005">
    <property type="entry name" value="Arabinanase/levansucrase/invertase"/>
    <property type="match status" value="1"/>
</dbReference>
<proteinExistence type="predicted"/>
<dbReference type="InterPro" id="IPR023296">
    <property type="entry name" value="Glyco_hydro_beta-prop_sf"/>
</dbReference>
<name>A0A932A6V0_9BACT</name>
<dbReference type="Gene3D" id="2.115.10.20">
    <property type="entry name" value="Glycosyl hydrolase domain, family 43"/>
    <property type="match status" value="1"/>
</dbReference>
<evidence type="ECO:0000313" key="3">
    <source>
        <dbReference type="Proteomes" id="UP000779809"/>
    </source>
</evidence>
<dbReference type="PANTHER" id="PTHR48261">
    <property type="entry name" value="ACETYLGLUCOSAMINYLTRANSFERASE"/>
    <property type="match status" value="1"/>
</dbReference>
<dbReference type="InterPro" id="IPR056442">
    <property type="entry name" value="GINT1_N"/>
</dbReference>
<dbReference type="InterPro" id="IPR004263">
    <property type="entry name" value="Exostosin"/>
</dbReference>
<dbReference type="EMBL" id="JACPNR010000004">
    <property type="protein sequence ID" value="MBI2677657.1"/>
    <property type="molecule type" value="Genomic_DNA"/>
</dbReference>
<sequence length="272" mass="31041">MFETDPAASSRITPPRGHFFADPFLLTHAGSKFLFFEDYDHDLGKGMVAFMQQRSDGTWTPAQTVLERDYHLSYPCVFADGGEVYMVPETSANHTIELYRAVGFPHRWELDSVLMRDVKAADTTLHHARDGRWCMFTSLAPDAASYYGPLHLFWAASPRGPWTPHRANPISTDGLRTRSAGALFQRDGTLYRPSQDCSAQYGQAVIMNRVDELSEASYRETPVDRMTAATVDGALRVHTFNCDQDLEVRDALRFTPRSNWRAAWRRRWEGRR</sequence>
<evidence type="ECO:0000259" key="1">
    <source>
        <dbReference type="Pfam" id="PF24793"/>
    </source>
</evidence>
<evidence type="ECO:0000313" key="2">
    <source>
        <dbReference type="EMBL" id="MBI2677657.1"/>
    </source>
</evidence>
<feature type="domain" description="Glucosamine inositolphosphorylceramide transferase 1 N-terminal" evidence="1">
    <location>
        <begin position="17"/>
        <end position="228"/>
    </location>
</feature>
<dbReference type="Pfam" id="PF24793">
    <property type="entry name" value="GINT1_N"/>
    <property type="match status" value="1"/>
</dbReference>
<dbReference type="PANTHER" id="PTHR48261:SF2">
    <property type="entry name" value="ACETYLGLUCOSAMINYLTRANSFERASE"/>
    <property type="match status" value="1"/>
</dbReference>
<organism evidence="2 3">
    <name type="scientific">Candidatus Korobacter versatilis</name>
    <dbReference type="NCBI Taxonomy" id="658062"/>
    <lineage>
        <taxon>Bacteria</taxon>
        <taxon>Pseudomonadati</taxon>
        <taxon>Acidobacteriota</taxon>
        <taxon>Terriglobia</taxon>
        <taxon>Terriglobales</taxon>
        <taxon>Candidatus Korobacteraceae</taxon>
        <taxon>Candidatus Korobacter</taxon>
    </lineage>
</organism>
<reference evidence="2" key="1">
    <citation type="submission" date="2020-07" db="EMBL/GenBank/DDBJ databases">
        <title>Huge and variable diversity of episymbiotic CPR bacteria and DPANN archaea in groundwater ecosystems.</title>
        <authorList>
            <person name="He C.Y."/>
            <person name="Keren R."/>
            <person name="Whittaker M."/>
            <person name="Farag I.F."/>
            <person name="Doudna J."/>
            <person name="Cate J.H.D."/>
            <person name="Banfield J.F."/>
        </authorList>
    </citation>
    <scope>NUCLEOTIDE SEQUENCE</scope>
    <source>
        <strain evidence="2">NC_groundwater_580_Pr5_B-0.1um_64_19</strain>
    </source>
</reference>
<comment type="caution">
    <text evidence="2">The sequence shown here is derived from an EMBL/GenBank/DDBJ whole genome shotgun (WGS) entry which is preliminary data.</text>
</comment>
<dbReference type="AlphaFoldDB" id="A0A932A6V0"/>
<dbReference type="Proteomes" id="UP000779809">
    <property type="component" value="Unassembled WGS sequence"/>
</dbReference>
<dbReference type="GO" id="GO:0016757">
    <property type="term" value="F:glycosyltransferase activity"/>
    <property type="evidence" value="ECO:0007669"/>
    <property type="project" value="InterPro"/>
</dbReference>
<protein>
    <recommendedName>
        <fullName evidence="1">Glucosamine inositolphosphorylceramide transferase 1 N-terminal domain-containing protein</fullName>
    </recommendedName>
</protein>
<gene>
    <name evidence="2" type="ORF">HYX28_02635</name>
</gene>
<accession>A0A932A6V0</accession>